<dbReference type="EC" id="2.7.13.3" evidence="10"/>
<feature type="transmembrane region" description="Helical" evidence="8">
    <location>
        <begin position="306"/>
        <end position="326"/>
    </location>
</feature>
<dbReference type="Pfam" id="PF00672">
    <property type="entry name" value="HAMP"/>
    <property type="match status" value="1"/>
</dbReference>
<protein>
    <submittedName>
        <fullName evidence="10">Sensor histidine kinase</fullName>
        <ecNumber evidence="10">2.7.13.3</ecNumber>
    </submittedName>
</protein>
<dbReference type="InterPro" id="IPR010559">
    <property type="entry name" value="Sig_transdc_His_kin_internal"/>
</dbReference>
<comment type="subcellular location">
    <subcellularLocation>
        <location evidence="1">Cell membrane</location>
        <topology evidence="1">Multi-pass membrane protein</topology>
    </subcellularLocation>
</comment>
<proteinExistence type="predicted"/>
<dbReference type="Gene3D" id="3.30.450.20">
    <property type="entry name" value="PAS domain"/>
    <property type="match status" value="1"/>
</dbReference>
<keyword evidence="3" id="KW-0597">Phosphoprotein</keyword>
<dbReference type="Proteomes" id="UP001596028">
    <property type="component" value="Unassembled WGS sequence"/>
</dbReference>
<evidence type="ECO:0000256" key="7">
    <source>
        <dbReference type="SAM" id="Coils"/>
    </source>
</evidence>
<keyword evidence="4 10" id="KW-0808">Transferase</keyword>
<dbReference type="PROSITE" id="PS50885">
    <property type="entry name" value="HAMP"/>
    <property type="match status" value="1"/>
</dbReference>
<feature type="coiled-coil region" evidence="7">
    <location>
        <begin position="374"/>
        <end position="401"/>
    </location>
</feature>
<dbReference type="PANTHER" id="PTHR34220:SF7">
    <property type="entry name" value="SENSOR HISTIDINE KINASE YPDA"/>
    <property type="match status" value="1"/>
</dbReference>
<evidence type="ECO:0000313" key="11">
    <source>
        <dbReference type="Proteomes" id="UP001596028"/>
    </source>
</evidence>
<dbReference type="InterPro" id="IPR003594">
    <property type="entry name" value="HATPase_dom"/>
</dbReference>
<reference evidence="11" key="1">
    <citation type="journal article" date="2019" name="Int. J. Syst. Evol. Microbiol.">
        <title>The Global Catalogue of Microorganisms (GCM) 10K type strain sequencing project: providing services to taxonomists for standard genome sequencing and annotation.</title>
        <authorList>
            <consortium name="The Broad Institute Genomics Platform"/>
            <consortium name="The Broad Institute Genome Sequencing Center for Infectious Disease"/>
            <person name="Wu L."/>
            <person name="Ma J."/>
        </authorList>
    </citation>
    <scope>NUCLEOTIDE SEQUENCE [LARGE SCALE GENOMIC DNA]</scope>
    <source>
        <strain evidence="11">CCUG 49571</strain>
    </source>
</reference>
<keyword evidence="6 8" id="KW-0472">Membrane</keyword>
<accession>A0ABV9FA10</accession>
<gene>
    <name evidence="10" type="ORF">ACFO3S_01405</name>
</gene>
<evidence type="ECO:0000256" key="1">
    <source>
        <dbReference type="ARBA" id="ARBA00004651"/>
    </source>
</evidence>
<keyword evidence="8" id="KW-1133">Transmembrane helix</keyword>
<dbReference type="SUPFAM" id="SSF158472">
    <property type="entry name" value="HAMP domain-like"/>
    <property type="match status" value="1"/>
</dbReference>
<dbReference type="InterPro" id="IPR050640">
    <property type="entry name" value="Bact_2-comp_sensor_kinase"/>
</dbReference>
<organism evidence="10 11">
    <name type="scientific">Cohnella hongkongensis</name>
    <dbReference type="NCBI Taxonomy" id="178337"/>
    <lineage>
        <taxon>Bacteria</taxon>
        <taxon>Bacillati</taxon>
        <taxon>Bacillota</taxon>
        <taxon>Bacilli</taxon>
        <taxon>Bacillales</taxon>
        <taxon>Paenibacillaceae</taxon>
        <taxon>Cohnella</taxon>
    </lineage>
</organism>
<evidence type="ECO:0000259" key="9">
    <source>
        <dbReference type="PROSITE" id="PS50885"/>
    </source>
</evidence>
<keyword evidence="7" id="KW-0175">Coiled coil</keyword>
<dbReference type="CDD" id="cd06225">
    <property type="entry name" value="HAMP"/>
    <property type="match status" value="1"/>
</dbReference>
<keyword evidence="5 10" id="KW-0418">Kinase</keyword>
<evidence type="ECO:0000256" key="4">
    <source>
        <dbReference type="ARBA" id="ARBA00022679"/>
    </source>
</evidence>
<dbReference type="SUPFAM" id="SSF55874">
    <property type="entry name" value="ATPase domain of HSP90 chaperone/DNA topoisomerase II/histidine kinase"/>
    <property type="match status" value="1"/>
</dbReference>
<evidence type="ECO:0000256" key="5">
    <source>
        <dbReference type="ARBA" id="ARBA00022777"/>
    </source>
</evidence>
<dbReference type="Pfam" id="PF06580">
    <property type="entry name" value="His_kinase"/>
    <property type="match status" value="1"/>
</dbReference>
<evidence type="ECO:0000256" key="2">
    <source>
        <dbReference type="ARBA" id="ARBA00022475"/>
    </source>
</evidence>
<sequence length="602" mass="68859">MFRRWHDVSFQSKLLLIFFLLGLIPSVSIGTIAYFKSVNTLEERLTTDLDVITRQLNAAIERVVEDVDRFSIFPYFTPEIFRILNQPYVPREQWGYQEIDTEQKFAELLATYPSIFSTIEGLIFYSASGNTYGYRVSNRSSINERVSPEKEEWYQEAIRSNGGVVISSLRTETQFNSAPFPTITAARMLVDEDFRPAGVMVIDIRPEFIDKIVRSVRLENMHVIVTDKDGQLIYSSSPVGADQLSALRGVKAEEDRLSRGWLTLEAAGTELEKSGVWAHSSYLGWTSYVLVERNELLKEANEIRDFTVTLVVILVILASLVSILLARRLSKPIRGLIRSMRLVERGLFAAPNVTTGRDEIGQLYISYVRMVGRLDKLVHSIEVKEEQKREAELNALRARITPHFLYNTIHSIRMLAELQQADRIARLLKSLNKLLHANMKLDRDKVTLEAETDFLRNYVRLMELRYANRFKVNWRIEVGAFKALVPPMILQPLVENAIFHGSKGKDVVLNIEVGAECDKAKRQLLLWVIDDGRGVEPDKLDGMNGEAAENAEGEQSIGLYNVRDRIRFRYGASYGVKVRSEIGQGTQVYINLPYEEEHEEQR</sequence>
<dbReference type="Gene3D" id="6.10.340.10">
    <property type="match status" value="1"/>
</dbReference>
<evidence type="ECO:0000256" key="3">
    <source>
        <dbReference type="ARBA" id="ARBA00022553"/>
    </source>
</evidence>
<name>A0ABV9FA10_9BACL</name>
<feature type="domain" description="HAMP" evidence="9">
    <location>
        <begin position="327"/>
        <end position="379"/>
    </location>
</feature>
<dbReference type="InterPro" id="IPR003660">
    <property type="entry name" value="HAMP_dom"/>
</dbReference>
<dbReference type="RefSeq" id="WP_378091458.1">
    <property type="nucleotide sequence ID" value="NZ_JBHSEP010000001.1"/>
</dbReference>
<dbReference type="GO" id="GO:0004673">
    <property type="term" value="F:protein histidine kinase activity"/>
    <property type="evidence" value="ECO:0007669"/>
    <property type="project" value="UniProtKB-EC"/>
</dbReference>
<evidence type="ECO:0000256" key="6">
    <source>
        <dbReference type="ARBA" id="ARBA00023136"/>
    </source>
</evidence>
<dbReference type="SMART" id="SM00304">
    <property type="entry name" value="HAMP"/>
    <property type="match status" value="1"/>
</dbReference>
<dbReference type="CDD" id="cd18773">
    <property type="entry name" value="PDC1_HK_sensor"/>
    <property type="match status" value="1"/>
</dbReference>
<dbReference type="Gene3D" id="3.30.565.10">
    <property type="entry name" value="Histidine kinase-like ATPase, C-terminal domain"/>
    <property type="match status" value="1"/>
</dbReference>
<keyword evidence="2" id="KW-1003">Cell membrane</keyword>
<keyword evidence="8" id="KW-0812">Transmembrane</keyword>
<dbReference type="EMBL" id="JBHSEP010000001">
    <property type="protein sequence ID" value="MFC4596879.1"/>
    <property type="molecule type" value="Genomic_DNA"/>
</dbReference>
<dbReference type="PANTHER" id="PTHR34220">
    <property type="entry name" value="SENSOR HISTIDINE KINASE YPDA"/>
    <property type="match status" value="1"/>
</dbReference>
<evidence type="ECO:0000256" key="8">
    <source>
        <dbReference type="SAM" id="Phobius"/>
    </source>
</evidence>
<dbReference type="InterPro" id="IPR036890">
    <property type="entry name" value="HATPase_C_sf"/>
</dbReference>
<keyword evidence="11" id="KW-1185">Reference proteome</keyword>
<comment type="caution">
    <text evidence="10">The sequence shown here is derived from an EMBL/GenBank/DDBJ whole genome shotgun (WGS) entry which is preliminary data.</text>
</comment>
<dbReference type="Pfam" id="PF02518">
    <property type="entry name" value="HATPase_c"/>
    <property type="match status" value="1"/>
</dbReference>
<evidence type="ECO:0000313" key="10">
    <source>
        <dbReference type="EMBL" id="MFC4596879.1"/>
    </source>
</evidence>